<dbReference type="EMBL" id="JBHRZF010000034">
    <property type="protein sequence ID" value="MFC3859888.1"/>
    <property type="molecule type" value="Genomic_DNA"/>
</dbReference>
<name>A0ABV8A2L4_9DEIO</name>
<evidence type="ECO:0000259" key="4">
    <source>
        <dbReference type="PROSITE" id="PS50042"/>
    </source>
</evidence>
<dbReference type="SMART" id="SM00419">
    <property type="entry name" value="HTH_CRP"/>
    <property type="match status" value="1"/>
</dbReference>
<keyword evidence="1" id="KW-0805">Transcription regulation</keyword>
<evidence type="ECO:0000256" key="1">
    <source>
        <dbReference type="ARBA" id="ARBA00023015"/>
    </source>
</evidence>
<dbReference type="InterPro" id="IPR012318">
    <property type="entry name" value="HTH_CRP"/>
</dbReference>
<keyword evidence="7" id="KW-1185">Reference proteome</keyword>
<dbReference type="InterPro" id="IPR014710">
    <property type="entry name" value="RmlC-like_jellyroll"/>
</dbReference>
<gene>
    <name evidence="6" type="ORF">ACFOPQ_03800</name>
</gene>
<keyword evidence="2" id="KW-0238">DNA-binding</keyword>
<feature type="domain" description="Cyclic nucleotide-binding" evidence="4">
    <location>
        <begin position="5"/>
        <end position="125"/>
    </location>
</feature>
<feature type="domain" description="HTH crp-type" evidence="5">
    <location>
        <begin position="139"/>
        <end position="213"/>
    </location>
</feature>
<dbReference type="InterPro" id="IPR000595">
    <property type="entry name" value="cNMP-bd_dom"/>
</dbReference>
<dbReference type="Proteomes" id="UP001595748">
    <property type="component" value="Unassembled WGS sequence"/>
</dbReference>
<evidence type="ECO:0000256" key="2">
    <source>
        <dbReference type="ARBA" id="ARBA00023125"/>
    </source>
</evidence>
<dbReference type="InterPro" id="IPR050397">
    <property type="entry name" value="Env_Response_Regulators"/>
</dbReference>
<organism evidence="6 7">
    <name type="scientific">Deinococcus antarcticus</name>
    <dbReference type="NCBI Taxonomy" id="1298767"/>
    <lineage>
        <taxon>Bacteria</taxon>
        <taxon>Thermotogati</taxon>
        <taxon>Deinococcota</taxon>
        <taxon>Deinococci</taxon>
        <taxon>Deinococcales</taxon>
        <taxon>Deinococcaceae</taxon>
        <taxon>Deinococcus</taxon>
    </lineage>
</organism>
<dbReference type="InterPro" id="IPR018490">
    <property type="entry name" value="cNMP-bd_dom_sf"/>
</dbReference>
<dbReference type="CDD" id="cd00038">
    <property type="entry name" value="CAP_ED"/>
    <property type="match status" value="1"/>
</dbReference>
<dbReference type="RefSeq" id="WP_380076049.1">
    <property type="nucleotide sequence ID" value="NZ_JBHRZF010000034.1"/>
</dbReference>
<dbReference type="Pfam" id="PF13545">
    <property type="entry name" value="HTH_Crp_2"/>
    <property type="match status" value="1"/>
</dbReference>
<evidence type="ECO:0000256" key="3">
    <source>
        <dbReference type="ARBA" id="ARBA00023163"/>
    </source>
</evidence>
<dbReference type="SUPFAM" id="SSF46785">
    <property type="entry name" value="Winged helix' DNA-binding domain"/>
    <property type="match status" value="1"/>
</dbReference>
<dbReference type="PRINTS" id="PR00034">
    <property type="entry name" value="HTHCRP"/>
</dbReference>
<evidence type="ECO:0000313" key="6">
    <source>
        <dbReference type="EMBL" id="MFC3859888.1"/>
    </source>
</evidence>
<evidence type="ECO:0000259" key="5">
    <source>
        <dbReference type="PROSITE" id="PS51063"/>
    </source>
</evidence>
<dbReference type="Gene3D" id="1.10.10.10">
    <property type="entry name" value="Winged helix-like DNA-binding domain superfamily/Winged helix DNA-binding domain"/>
    <property type="match status" value="1"/>
</dbReference>
<keyword evidence="3" id="KW-0804">Transcription</keyword>
<protein>
    <submittedName>
        <fullName evidence="6">Crp/Fnr family transcriptional regulator</fullName>
    </submittedName>
</protein>
<accession>A0ABV8A2L4</accession>
<dbReference type="PANTHER" id="PTHR24567:SF74">
    <property type="entry name" value="HTH-TYPE TRANSCRIPTIONAL REGULATOR ARCR"/>
    <property type="match status" value="1"/>
</dbReference>
<dbReference type="Gene3D" id="2.60.120.10">
    <property type="entry name" value="Jelly Rolls"/>
    <property type="match status" value="1"/>
</dbReference>
<dbReference type="PROSITE" id="PS50042">
    <property type="entry name" value="CNMP_BINDING_3"/>
    <property type="match status" value="1"/>
</dbReference>
<dbReference type="SMART" id="SM00100">
    <property type="entry name" value="cNMP"/>
    <property type="match status" value="1"/>
</dbReference>
<dbReference type="InterPro" id="IPR036390">
    <property type="entry name" value="WH_DNA-bd_sf"/>
</dbReference>
<dbReference type="Pfam" id="PF00027">
    <property type="entry name" value="cNMP_binding"/>
    <property type="match status" value="1"/>
</dbReference>
<sequence length="224" mass="24519">MLPGAFSALPADAQAHLLAAGRTGRWSRGELLFHPEDPAETLYLLTSGVVRLYRLGASAREVTLDVHGPGALLGVPALLSGQRYDMYAESMDDTEALCIGQELLHRASQTSPAIAVALTEQVTRQMRGVHERLSGLVFLEVSQRLALALLTLAEREGDWSPSGTLALRDRVSHQDLAHMVGSTRETITKLLGDFRNRGLLDLGYRRIILTDRGGLQRATQEPMR</sequence>
<evidence type="ECO:0000313" key="7">
    <source>
        <dbReference type="Proteomes" id="UP001595748"/>
    </source>
</evidence>
<dbReference type="SUPFAM" id="SSF51206">
    <property type="entry name" value="cAMP-binding domain-like"/>
    <property type="match status" value="1"/>
</dbReference>
<dbReference type="InterPro" id="IPR036388">
    <property type="entry name" value="WH-like_DNA-bd_sf"/>
</dbReference>
<comment type="caution">
    <text evidence="6">The sequence shown here is derived from an EMBL/GenBank/DDBJ whole genome shotgun (WGS) entry which is preliminary data.</text>
</comment>
<reference evidence="7" key="1">
    <citation type="journal article" date="2019" name="Int. J. Syst. Evol. Microbiol.">
        <title>The Global Catalogue of Microorganisms (GCM) 10K type strain sequencing project: providing services to taxonomists for standard genome sequencing and annotation.</title>
        <authorList>
            <consortium name="The Broad Institute Genomics Platform"/>
            <consortium name="The Broad Institute Genome Sequencing Center for Infectious Disease"/>
            <person name="Wu L."/>
            <person name="Ma J."/>
        </authorList>
    </citation>
    <scope>NUCLEOTIDE SEQUENCE [LARGE SCALE GENOMIC DNA]</scope>
    <source>
        <strain evidence="7">CCTCC AB 2013263</strain>
    </source>
</reference>
<proteinExistence type="predicted"/>
<dbReference type="PANTHER" id="PTHR24567">
    <property type="entry name" value="CRP FAMILY TRANSCRIPTIONAL REGULATORY PROTEIN"/>
    <property type="match status" value="1"/>
</dbReference>
<dbReference type="PROSITE" id="PS51063">
    <property type="entry name" value="HTH_CRP_2"/>
    <property type="match status" value="1"/>
</dbReference>